<dbReference type="AlphaFoldDB" id="A0A699Y9W7"/>
<feature type="non-terminal residue" evidence="2">
    <location>
        <position position="49"/>
    </location>
</feature>
<protein>
    <submittedName>
        <fullName evidence="2">Uncharacterized protein</fullName>
    </submittedName>
</protein>
<evidence type="ECO:0000256" key="1">
    <source>
        <dbReference type="SAM" id="MobiDB-lite"/>
    </source>
</evidence>
<organism evidence="2 3">
    <name type="scientific">Haematococcus lacustris</name>
    <name type="common">Green alga</name>
    <name type="synonym">Haematococcus pluvialis</name>
    <dbReference type="NCBI Taxonomy" id="44745"/>
    <lineage>
        <taxon>Eukaryota</taxon>
        <taxon>Viridiplantae</taxon>
        <taxon>Chlorophyta</taxon>
        <taxon>core chlorophytes</taxon>
        <taxon>Chlorophyceae</taxon>
        <taxon>CS clade</taxon>
        <taxon>Chlamydomonadales</taxon>
        <taxon>Haematococcaceae</taxon>
        <taxon>Haematococcus</taxon>
    </lineage>
</organism>
<evidence type="ECO:0000313" key="2">
    <source>
        <dbReference type="EMBL" id="GFH06853.1"/>
    </source>
</evidence>
<accession>A0A699Y9W7</accession>
<feature type="non-terminal residue" evidence="2">
    <location>
        <position position="1"/>
    </location>
</feature>
<dbReference type="Proteomes" id="UP000485058">
    <property type="component" value="Unassembled WGS sequence"/>
</dbReference>
<evidence type="ECO:0000313" key="3">
    <source>
        <dbReference type="Proteomes" id="UP000485058"/>
    </source>
</evidence>
<keyword evidence="3" id="KW-1185">Reference proteome</keyword>
<feature type="region of interest" description="Disordered" evidence="1">
    <location>
        <begin position="1"/>
        <end position="49"/>
    </location>
</feature>
<gene>
    <name evidence="2" type="ORF">HaLaN_01561</name>
</gene>
<proteinExistence type="predicted"/>
<reference evidence="2 3" key="1">
    <citation type="submission" date="2020-02" db="EMBL/GenBank/DDBJ databases">
        <title>Draft genome sequence of Haematococcus lacustris strain NIES-144.</title>
        <authorList>
            <person name="Morimoto D."/>
            <person name="Nakagawa S."/>
            <person name="Yoshida T."/>
            <person name="Sawayama S."/>
        </authorList>
    </citation>
    <scope>NUCLEOTIDE SEQUENCE [LARGE SCALE GENOMIC DNA]</scope>
    <source>
        <strain evidence="2 3">NIES-144</strain>
    </source>
</reference>
<comment type="caution">
    <text evidence="2">The sequence shown here is derived from an EMBL/GenBank/DDBJ whole genome shotgun (WGS) entry which is preliminary data.</text>
</comment>
<dbReference type="EMBL" id="BLLF01000059">
    <property type="protein sequence ID" value="GFH06853.1"/>
    <property type="molecule type" value="Genomic_DNA"/>
</dbReference>
<sequence>MEDAEKAEAAAQAKQAAKEAGEVALAAEHQTGKWFSAPSGADIPKTTGA</sequence>
<name>A0A699Y9W7_HAELA</name>